<evidence type="ECO:0000313" key="3">
    <source>
        <dbReference type="Proteomes" id="UP000199356"/>
    </source>
</evidence>
<protein>
    <submittedName>
        <fullName evidence="2">Chemotaxis protein CheX</fullName>
    </submittedName>
</protein>
<name>A0A1I5SAQ0_9RHOB</name>
<dbReference type="Proteomes" id="UP000199356">
    <property type="component" value="Unassembled WGS sequence"/>
</dbReference>
<organism evidence="2 3">
    <name type="scientific">Tranquillimonas alkanivorans</name>
    <dbReference type="NCBI Taxonomy" id="441119"/>
    <lineage>
        <taxon>Bacteria</taxon>
        <taxon>Pseudomonadati</taxon>
        <taxon>Pseudomonadota</taxon>
        <taxon>Alphaproteobacteria</taxon>
        <taxon>Rhodobacterales</taxon>
        <taxon>Roseobacteraceae</taxon>
        <taxon>Tranquillimonas</taxon>
    </lineage>
</organism>
<dbReference type="STRING" id="441119.SAMN04488047_110125"/>
<dbReference type="InterPro" id="IPR036513">
    <property type="entry name" value="STAS_dom_sf"/>
</dbReference>
<dbReference type="SUPFAM" id="SSF52091">
    <property type="entry name" value="SpoIIaa-like"/>
    <property type="match status" value="1"/>
</dbReference>
<gene>
    <name evidence="2" type="ORF">SAMN04488047_110125</name>
</gene>
<evidence type="ECO:0000259" key="1">
    <source>
        <dbReference type="Pfam" id="PF13466"/>
    </source>
</evidence>
<dbReference type="Gene3D" id="3.30.750.24">
    <property type="entry name" value="STAS domain"/>
    <property type="match status" value="1"/>
</dbReference>
<sequence>MPETIIAEETLDLAGAARLLDTLKSHRGMAVTLDLGSVRQAGAPALQVLLAARSAWDADGVAFTLAPVSGPCREAVRLMGAEAELLGEGGAA</sequence>
<dbReference type="AlphaFoldDB" id="A0A1I5SAQ0"/>
<evidence type="ECO:0000313" key="2">
    <source>
        <dbReference type="EMBL" id="SFP67637.1"/>
    </source>
</evidence>
<reference evidence="2 3" key="1">
    <citation type="submission" date="2016-10" db="EMBL/GenBank/DDBJ databases">
        <authorList>
            <person name="de Groot N.N."/>
        </authorList>
    </citation>
    <scope>NUCLEOTIDE SEQUENCE [LARGE SCALE GENOMIC DNA]</scope>
    <source>
        <strain evidence="2 3">DSM 19547</strain>
    </source>
</reference>
<feature type="domain" description="MlaB-like STAS" evidence="1">
    <location>
        <begin position="10"/>
        <end position="81"/>
    </location>
</feature>
<dbReference type="OrthoDB" id="7280289at2"/>
<proteinExistence type="predicted"/>
<accession>A0A1I5SAQ0</accession>
<dbReference type="Pfam" id="PF13466">
    <property type="entry name" value="STAS_2"/>
    <property type="match status" value="1"/>
</dbReference>
<dbReference type="InterPro" id="IPR058548">
    <property type="entry name" value="MlaB-like_STAS"/>
</dbReference>
<dbReference type="EMBL" id="FOXA01000010">
    <property type="protein sequence ID" value="SFP67637.1"/>
    <property type="molecule type" value="Genomic_DNA"/>
</dbReference>
<dbReference type="RefSeq" id="WP_093422795.1">
    <property type="nucleotide sequence ID" value="NZ_FOXA01000010.1"/>
</dbReference>
<keyword evidence="3" id="KW-1185">Reference proteome</keyword>